<evidence type="ECO:0000313" key="1">
    <source>
        <dbReference type="EMBL" id="KAF2837270.1"/>
    </source>
</evidence>
<name>A0A9P4VPG4_9PEZI</name>
<dbReference type="OrthoDB" id="3913421at2759"/>
<comment type="caution">
    <text evidence="1">The sequence shown here is derived from an EMBL/GenBank/DDBJ whole genome shotgun (WGS) entry which is preliminary data.</text>
</comment>
<gene>
    <name evidence="1" type="ORF">M501DRAFT_995848</name>
</gene>
<reference evidence="1" key="1">
    <citation type="journal article" date="2020" name="Stud. Mycol.">
        <title>101 Dothideomycetes genomes: a test case for predicting lifestyles and emergence of pathogens.</title>
        <authorList>
            <person name="Haridas S."/>
            <person name="Albert R."/>
            <person name="Binder M."/>
            <person name="Bloem J."/>
            <person name="Labutti K."/>
            <person name="Salamov A."/>
            <person name="Andreopoulos B."/>
            <person name="Baker S."/>
            <person name="Barry K."/>
            <person name="Bills G."/>
            <person name="Bluhm B."/>
            <person name="Cannon C."/>
            <person name="Castanera R."/>
            <person name="Culley D."/>
            <person name="Daum C."/>
            <person name="Ezra D."/>
            <person name="Gonzalez J."/>
            <person name="Henrissat B."/>
            <person name="Kuo A."/>
            <person name="Liang C."/>
            <person name="Lipzen A."/>
            <person name="Lutzoni F."/>
            <person name="Magnuson J."/>
            <person name="Mondo S."/>
            <person name="Nolan M."/>
            <person name="Ohm R."/>
            <person name="Pangilinan J."/>
            <person name="Park H.-J."/>
            <person name="Ramirez L."/>
            <person name="Alfaro M."/>
            <person name="Sun H."/>
            <person name="Tritt A."/>
            <person name="Yoshinaga Y."/>
            <person name="Zwiers L.-H."/>
            <person name="Turgeon B."/>
            <person name="Goodwin S."/>
            <person name="Spatafora J."/>
            <person name="Crous P."/>
            <person name="Grigoriev I."/>
        </authorList>
    </citation>
    <scope>NUCLEOTIDE SEQUENCE</scope>
    <source>
        <strain evidence="1">CBS 101060</strain>
    </source>
</reference>
<evidence type="ECO:0000313" key="2">
    <source>
        <dbReference type="Proteomes" id="UP000799429"/>
    </source>
</evidence>
<dbReference type="EMBL" id="MU006100">
    <property type="protein sequence ID" value="KAF2837270.1"/>
    <property type="molecule type" value="Genomic_DNA"/>
</dbReference>
<dbReference type="AlphaFoldDB" id="A0A9P4VPG4"/>
<accession>A0A9P4VPG4</accession>
<protein>
    <recommendedName>
        <fullName evidence="3">F-box domain-containing protein</fullName>
    </recommendedName>
</protein>
<dbReference type="Proteomes" id="UP000799429">
    <property type="component" value="Unassembled WGS sequence"/>
</dbReference>
<dbReference type="PANTHER" id="PTHR38790">
    <property type="entry name" value="2EXR DOMAIN-CONTAINING PROTEIN-RELATED"/>
    <property type="match status" value="1"/>
</dbReference>
<sequence>MSFNWINHPVSQHSHSTTSEDLKYVLPARIDDFFERVKWLFLIRSALPATLEERFRDAYPVGIFAILLSVIKEDHIMDTDLLQEYKHSIEEVSVTMRGFPKVCISQWSAVRAHGFVYTARKTSSSNNRAGNPNQYFSGPFGSPPSQPTTFLDLPDSIRDRIYRFLFFRDNITISDWGISPTRLDSLRQRTEYDILVRGKEKRTTYVVVPDDADTSPVCLNIMRVNRKINAETSKLFYQHKFRFRGSGQSAVAFLHDRMQKLKLMERIQLHFTTSPKNPFRGLRSLHDTIPLAPRTWLTAWRLALNVFVHRALGLVDLDFTIDSGFWTEAPWQRAPPADRATEIFQHRQILCQSIKTVDMVGGRNFLQHVARLGGVNIRLEIEGTEGDPERKTLQRELEKVIQAAAADRPYLAHDELPRCTCRRRLLSESCIWDREGKNRRA</sequence>
<evidence type="ECO:0008006" key="3">
    <source>
        <dbReference type="Google" id="ProtNLM"/>
    </source>
</evidence>
<keyword evidence="2" id="KW-1185">Reference proteome</keyword>
<organism evidence="1 2">
    <name type="scientific">Patellaria atrata CBS 101060</name>
    <dbReference type="NCBI Taxonomy" id="1346257"/>
    <lineage>
        <taxon>Eukaryota</taxon>
        <taxon>Fungi</taxon>
        <taxon>Dikarya</taxon>
        <taxon>Ascomycota</taxon>
        <taxon>Pezizomycotina</taxon>
        <taxon>Dothideomycetes</taxon>
        <taxon>Dothideomycetes incertae sedis</taxon>
        <taxon>Patellariales</taxon>
        <taxon>Patellariaceae</taxon>
        <taxon>Patellaria</taxon>
    </lineage>
</organism>
<proteinExistence type="predicted"/>